<dbReference type="InterPro" id="IPR050789">
    <property type="entry name" value="Diverse_Enzym_Activities"/>
</dbReference>
<name>A0ABT5VCX9_9BACI</name>
<protein>
    <submittedName>
        <fullName evidence="4">Beta-lactamase family protein</fullName>
    </submittedName>
</protein>
<accession>A0ABT5VCX9</accession>
<dbReference type="EMBL" id="JAOTPO010000004">
    <property type="protein sequence ID" value="MDE5413301.1"/>
    <property type="molecule type" value="Genomic_DNA"/>
</dbReference>
<feature type="signal peptide" evidence="2">
    <location>
        <begin position="1"/>
        <end position="20"/>
    </location>
</feature>
<evidence type="ECO:0000256" key="2">
    <source>
        <dbReference type="SAM" id="SignalP"/>
    </source>
</evidence>
<feature type="region of interest" description="Disordered" evidence="1">
    <location>
        <begin position="507"/>
        <end position="530"/>
    </location>
</feature>
<evidence type="ECO:0000259" key="3">
    <source>
        <dbReference type="Pfam" id="PF00144"/>
    </source>
</evidence>
<comment type="caution">
    <text evidence="4">The sequence shown here is derived from an EMBL/GenBank/DDBJ whole genome shotgun (WGS) entry which is preliminary data.</text>
</comment>
<dbReference type="Proteomes" id="UP001148125">
    <property type="component" value="Unassembled WGS sequence"/>
</dbReference>
<dbReference type="PANTHER" id="PTHR43283:SF7">
    <property type="entry name" value="BETA-LACTAMASE-RELATED DOMAIN-CONTAINING PROTEIN"/>
    <property type="match status" value="1"/>
</dbReference>
<keyword evidence="5" id="KW-1185">Reference proteome</keyword>
<proteinExistence type="predicted"/>
<dbReference type="Pfam" id="PF00144">
    <property type="entry name" value="Beta-lactamase"/>
    <property type="match status" value="1"/>
</dbReference>
<gene>
    <name evidence="4" type="ORF">N7Z68_07870</name>
</gene>
<sequence>MKQLLLSLLIIICLAGCTMLDNEGTKDIEANAEVHFTQEPYFPTDQWLISTPEAQGMDSSQLFTIFEELDERHPGIHSALIVRNHYIVAEAYYDDYNPEIKQWIYSATKSFTSALVGIAIDQGYLRLDEKVVDIFADREIQNVDENKQNLTVEDLVTMRSGYDVDYRMVYSQMLQAEDPVQFMLDLPMKEAPNSSYLYNSGNSHLLSAIIQEKTGMSTVEFAETYLFQPLSITNTQFSELHGVAMGGNGLALTPRDMAKMGLLYLNEGTWDSEPIISKEWIERSTTTDIEEPFIGGSQYGYSWYIDEVEERKVFYAQGAYGQAIYVIPEEELVVVFTSGHDAPEINRRLTPLIGPIIQAVVSEDAIEENEEPFNALSELINRKNEASENMEQSLPDTAAKIDQQKYTFEKNPFHWKEMFLTFDEDGAAQMMLSYEDGITDTFHIGLNGIPLVSDTTLGVHSVTGVWEDEETFVLNIKQLEYLYESTLVIHYTGEKFETIQVRQVNNMPVPSTDEDTGAASEVSFIGKKQN</sequence>
<evidence type="ECO:0000256" key="1">
    <source>
        <dbReference type="SAM" id="MobiDB-lite"/>
    </source>
</evidence>
<evidence type="ECO:0000313" key="4">
    <source>
        <dbReference type="EMBL" id="MDE5413301.1"/>
    </source>
</evidence>
<dbReference type="RefSeq" id="WP_275117920.1">
    <property type="nucleotide sequence ID" value="NZ_JAOTPO010000004.1"/>
</dbReference>
<dbReference type="PANTHER" id="PTHR43283">
    <property type="entry name" value="BETA-LACTAMASE-RELATED"/>
    <property type="match status" value="1"/>
</dbReference>
<dbReference type="InterPro" id="IPR012338">
    <property type="entry name" value="Beta-lactam/transpept-like"/>
</dbReference>
<evidence type="ECO:0000313" key="5">
    <source>
        <dbReference type="Proteomes" id="UP001148125"/>
    </source>
</evidence>
<organism evidence="4 5">
    <name type="scientific">Alkalihalobacterium chitinilyticum</name>
    <dbReference type="NCBI Taxonomy" id="2980103"/>
    <lineage>
        <taxon>Bacteria</taxon>
        <taxon>Bacillati</taxon>
        <taxon>Bacillota</taxon>
        <taxon>Bacilli</taxon>
        <taxon>Bacillales</taxon>
        <taxon>Bacillaceae</taxon>
        <taxon>Alkalihalobacterium</taxon>
    </lineage>
</organism>
<feature type="domain" description="Beta-lactamase-related" evidence="3">
    <location>
        <begin position="66"/>
        <end position="343"/>
    </location>
</feature>
<feature type="chain" id="PRO_5045250379" evidence="2">
    <location>
        <begin position="21"/>
        <end position="530"/>
    </location>
</feature>
<keyword evidence="2" id="KW-0732">Signal</keyword>
<dbReference type="Gene3D" id="3.40.710.10">
    <property type="entry name" value="DD-peptidase/beta-lactamase superfamily"/>
    <property type="match status" value="1"/>
</dbReference>
<dbReference type="InterPro" id="IPR001466">
    <property type="entry name" value="Beta-lactam-related"/>
</dbReference>
<reference evidence="4" key="1">
    <citation type="submission" date="2024-05" db="EMBL/GenBank/DDBJ databases">
        <title>Alkalihalobacillus sp. strain MEB203 novel alkaliphilic bacterium from Lonar Lake, India.</title>
        <authorList>
            <person name="Joshi A."/>
            <person name="Thite S."/>
            <person name="Mengade P."/>
        </authorList>
    </citation>
    <scope>NUCLEOTIDE SEQUENCE</scope>
    <source>
        <strain evidence="4">MEB 203</strain>
    </source>
</reference>
<dbReference type="SUPFAM" id="SSF56601">
    <property type="entry name" value="beta-lactamase/transpeptidase-like"/>
    <property type="match status" value="1"/>
</dbReference>